<name>I2NHI4_NEISI</name>
<dbReference type="AlphaFoldDB" id="I2NHI4"/>
<accession>I2NHI4</accession>
<gene>
    <name evidence="1" type="ORF">HMPREF1051_2663</name>
</gene>
<dbReference type="Proteomes" id="UP000004473">
    <property type="component" value="Unassembled WGS sequence"/>
</dbReference>
<dbReference type="EMBL" id="AJMT01000177">
    <property type="protein sequence ID" value="EIG25295.1"/>
    <property type="molecule type" value="Genomic_DNA"/>
</dbReference>
<reference evidence="1 2" key="1">
    <citation type="submission" date="2012-04" db="EMBL/GenBank/DDBJ databases">
        <authorList>
            <person name="Harkins D.M."/>
            <person name="Madupu R."/>
            <person name="Durkin A.S."/>
            <person name="Torralba M."/>
            <person name="Methe B."/>
            <person name="Sutton G.G."/>
            <person name="Nelson K.E."/>
        </authorList>
    </citation>
    <scope>NUCLEOTIDE SEQUENCE [LARGE SCALE GENOMIC DNA]</scope>
    <source>
        <strain evidence="1 2">VK64</strain>
    </source>
</reference>
<protein>
    <submittedName>
        <fullName evidence="1">Uncharacterized protein</fullName>
    </submittedName>
</protein>
<evidence type="ECO:0000313" key="2">
    <source>
        <dbReference type="Proteomes" id="UP000004473"/>
    </source>
</evidence>
<evidence type="ECO:0000313" key="1">
    <source>
        <dbReference type="EMBL" id="EIG25295.1"/>
    </source>
</evidence>
<comment type="caution">
    <text evidence="1">The sequence shown here is derived from an EMBL/GenBank/DDBJ whole genome shotgun (WGS) entry which is preliminary data.</text>
</comment>
<organism evidence="1 2">
    <name type="scientific">Neisseria sicca VK64</name>
    <dbReference type="NCBI Taxonomy" id="1095748"/>
    <lineage>
        <taxon>Bacteria</taxon>
        <taxon>Pseudomonadati</taxon>
        <taxon>Pseudomonadota</taxon>
        <taxon>Betaproteobacteria</taxon>
        <taxon>Neisseriales</taxon>
        <taxon>Neisseriaceae</taxon>
        <taxon>Neisseria</taxon>
    </lineage>
</organism>
<sequence length="43" mass="4963">MVIKRIDQPPPAYVRIFRRPDACQDALSKNIGFSDDLLGWLFV</sequence>
<dbReference type="PATRIC" id="fig|1095748.3.peg.2239"/>
<proteinExistence type="predicted"/>